<dbReference type="InterPro" id="IPR020472">
    <property type="entry name" value="WD40_PAC1"/>
</dbReference>
<keyword evidence="7" id="KW-1185">Reference proteome</keyword>
<organism evidence="6 7">
    <name type="scientific">Phototrophicus methaneseepsis</name>
    <dbReference type="NCBI Taxonomy" id="2710758"/>
    <lineage>
        <taxon>Bacteria</taxon>
        <taxon>Bacillati</taxon>
        <taxon>Chloroflexota</taxon>
        <taxon>Candidatus Thermofontia</taxon>
        <taxon>Phototrophicales</taxon>
        <taxon>Phototrophicaceae</taxon>
        <taxon>Phototrophicus</taxon>
    </lineage>
</organism>
<dbReference type="PROSITE" id="PS00678">
    <property type="entry name" value="WD_REPEATS_1"/>
    <property type="match status" value="5"/>
</dbReference>
<evidence type="ECO:0000313" key="7">
    <source>
        <dbReference type="Proteomes" id="UP000594468"/>
    </source>
</evidence>
<feature type="repeat" description="WD" evidence="3">
    <location>
        <begin position="180"/>
        <end position="214"/>
    </location>
</feature>
<keyword evidence="1 3" id="KW-0853">WD repeat</keyword>
<feature type="signal peptide" evidence="5">
    <location>
        <begin position="1"/>
        <end position="25"/>
    </location>
</feature>
<name>A0A7S8IFU6_9CHLR</name>
<dbReference type="KEGG" id="pmet:G4Y79_06295"/>
<gene>
    <name evidence="6" type="ORF">G4Y79_06295</name>
</gene>
<dbReference type="RefSeq" id="WP_195172050.1">
    <property type="nucleotide sequence ID" value="NZ_CP062983.1"/>
</dbReference>
<feature type="repeat" description="WD" evidence="3">
    <location>
        <begin position="132"/>
        <end position="173"/>
    </location>
</feature>
<dbReference type="InterPro" id="IPR019775">
    <property type="entry name" value="WD40_repeat_CS"/>
</dbReference>
<dbReference type="PANTHER" id="PTHR19879:SF9">
    <property type="entry name" value="TRANSCRIPTION INITIATION FACTOR TFIID SUBUNIT 5"/>
    <property type="match status" value="1"/>
</dbReference>
<feature type="repeat" description="WD" evidence="3">
    <location>
        <begin position="339"/>
        <end position="380"/>
    </location>
</feature>
<evidence type="ECO:0000256" key="1">
    <source>
        <dbReference type="ARBA" id="ARBA00022574"/>
    </source>
</evidence>
<feature type="compositionally biased region" description="Polar residues" evidence="4">
    <location>
        <begin position="456"/>
        <end position="472"/>
    </location>
</feature>
<feature type="chain" id="PRO_5032558674" evidence="5">
    <location>
        <begin position="26"/>
        <end position="636"/>
    </location>
</feature>
<feature type="repeat" description="WD" evidence="3">
    <location>
        <begin position="297"/>
        <end position="338"/>
    </location>
</feature>
<keyword evidence="2" id="KW-0677">Repeat</keyword>
<dbReference type="Pfam" id="PF00400">
    <property type="entry name" value="WD40"/>
    <property type="match status" value="8"/>
</dbReference>
<feature type="repeat" description="WD" evidence="3">
    <location>
        <begin position="478"/>
        <end position="519"/>
    </location>
</feature>
<dbReference type="EMBL" id="CP062983">
    <property type="protein sequence ID" value="QPC83986.1"/>
    <property type="molecule type" value="Genomic_DNA"/>
</dbReference>
<evidence type="ECO:0000256" key="4">
    <source>
        <dbReference type="SAM" id="MobiDB-lite"/>
    </source>
</evidence>
<feature type="region of interest" description="Disordered" evidence="4">
    <location>
        <begin position="413"/>
        <end position="472"/>
    </location>
</feature>
<accession>A0A7S8IFU6</accession>
<evidence type="ECO:0000313" key="6">
    <source>
        <dbReference type="EMBL" id="QPC83986.1"/>
    </source>
</evidence>
<dbReference type="Gene3D" id="2.130.10.10">
    <property type="entry name" value="YVTN repeat-like/Quinoprotein amine dehydrogenase"/>
    <property type="match status" value="3"/>
</dbReference>
<dbReference type="PROSITE" id="PS50294">
    <property type="entry name" value="WD_REPEATS_REGION"/>
    <property type="match status" value="6"/>
</dbReference>
<evidence type="ECO:0000256" key="5">
    <source>
        <dbReference type="SAM" id="SignalP"/>
    </source>
</evidence>
<proteinExistence type="predicted"/>
<protein>
    <submittedName>
        <fullName evidence="6">WD40 repeat domain-containing protein</fullName>
    </submittedName>
</protein>
<dbReference type="InterPro" id="IPR015943">
    <property type="entry name" value="WD40/YVTN_repeat-like_dom_sf"/>
</dbReference>
<dbReference type="AlphaFoldDB" id="A0A7S8IFU6"/>
<dbReference type="SUPFAM" id="SSF50978">
    <property type="entry name" value="WD40 repeat-like"/>
    <property type="match status" value="3"/>
</dbReference>
<feature type="repeat" description="WD" evidence="3">
    <location>
        <begin position="92"/>
        <end position="133"/>
    </location>
</feature>
<dbReference type="CDD" id="cd00200">
    <property type="entry name" value="WD40"/>
    <property type="match status" value="2"/>
</dbReference>
<feature type="repeat" description="WD" evidence="3">
    <location>
        <begin position="520"/>
        <end position="561"/>
    </location>
</feature>
<dbReference type="InterPro" id="IPR001680">
    <property type="entry name" value="WD40_rpt"/>
</dbReference>
<dbReference type="SMART" id="SM00320">
    <property type="entry name" value="WD40"/>
    <property type="match status" value="12"/>
</dbReference>
<dbReference type="Proteomes" id="UP000594468">
    <property type="component" value="Chromosome"/>
</dbReference>
<evidence type="ECO:0000256" key="3">
    <source>
        <dbReference type="PROSITE-ProRule" id="PRU00221"/>
    </source>
</evidence>
<dbReference type="InterPro" id="IPR036322">
    <property type="entry name" value="WD40_repeat_dom_sf"/>
</dbReference>
<feature type="compositionally biased region" description="Acidic residues" evidence="4">
    <location>
        <begin position="432"/>
        <end position="454"/>
    </location>
</feature>
<feature type="repeat" description="WD" evidence="3">
    <location>
        <begin position="381"/>
        <end position="422"/>
    </location>
</feature>
<dbReference type="PANTHER" id="PTHR19879">
    <property type="entry name" value="TRANSCRIPTION INITIATION FACTOR TFIID"/>
    <property type="match status" value="1"/>
</dbReference>
<dbReference type="PRINTS" id="PR00320">
    <property type="entry name" value="GPROTEINBRPT"/>
</dbReference>
<feature type="repeat" description="WD" evidence="3">
    <location>
        <begin position="215"/>
        <end position="256"/>
    </location>
</feature>
<reference evidence="6 7" key="1">
    <citation type="submission" date="2020-02" db="EMBL/GenBank/DDBJ databases">
        <authorList>
            <person name="Zheng R.K."/>
            <person name="Sun C.M."/>
        </authorList>
    </citation>
    <scope>NUCLEOTIDE SEQUENCE [LARGE SCALE GENOMIC DNA]</scope>
    <source>
        <strain evidence="7">rifampicinis</strain>
    </source>
</reference>
<dbReference type="PROSITE" id="PS50082">
    <property type="entry name" value="WD_REPEATS_2"/>
    <property type="match status" value="10"/>
</dbReference>
<keyword evidence="5" id="KW-0732">Signal</keyword>
<feature type="repeat" description="WD" evidence="3">
    <location>
        <begin position="600"/>
        <end position="636"/>
    </location>
</feature>
<evidence type="ECO:0000256" key="2">
    <source>
        <dbReference type="ARBA" id="ARBA00022737"/>
    </source>
</evidence>
<sequence length="636" mass="67779">MNKRRTIGLFLLSLCTFLTPLLVQGQESIFGTLPFPPITPRNASNVVELATLGAGTVQTVAWSHDGEMIAVGTSVGVWIYDAPFEPDNRYLLTSATESILKAAFSPDDKLVATISRDQNLSLWDVQTGRNVFTGFHGGVQDVAFNSTSTSLVTVGQDSNMIFWNLDTGAQDMIISAGVGLNAVTFSPDDTQVYGGDTNGDLHVWDIETSEEVLSRPAHEGAIYALDVQPNGGGIISGGEDGVIRLWDVALDELINFIRGSSRVNSIVFGTNSSILTVTRANTPQIWDLTSGDLSQTFDGHDGIVVSAAFNQDASQLISGSTDGTVRIWDIATGEQQMLFEGFTGSFNSAAFSPTLAHIAAGSNSGLIKVWELNNLSNVTDLSGHFGPVTALTFSPDGRILASGSDDRTIRLWSLDEDSEAATVPETFTQEPETTEEDTDAEADTDTGTTEEDTDPFANTTTTQPNQTSDGSESNVLVLQGVTSAVSALTFTPDGRSLISAGADGIIITWDPITGEQKNVYNSSLSDIVHVAFTDNTSVLAAISSNGDVETWNQETGERVNTFSSGSAESFISPNKLILAYVIGRNVQLVELSTQAWLRDLRSHTADINNVAISEDGTLIATCSDDGTVRIWAVPTS</sequence>